<evidence type="ECO:0000256" key="6">
    <source>
        <dbReference type="ARBA" id="ARBA00022777"/>
    </source>
</evidence>
<feature type="domain" description="Hexokinase C-terminal" evidence="14">
    <location>
        <begin position="214"/>
        <end position="445"/>
    </location>
</feature>
<dbReference type="OrthoDB" id="419537at2759"/>
<dbReference type="EMBL" id="CH916369">
    <property type="protein sequence ID" value="EDV93624.1"/>
    <property type="molecule type" value="Genomic_DNA"/>
</dbReference>
<dbReference type="Gene3D" id="3.30.420.40">
    <property type="match status" value="1"/>
</dbReference>
<comment type="pathway">
    <text evidence="1">Carbohydrate degradation; glycolysis; D-glyceraldehyde 3-phosphate and glycerone phosphate from D-glucose: step 1/4.</text>
</comment>
<dbReference type="GO" id="GO:0005524">
    <property type="term" value="F:ATP binding"/>
    <property type="evidence" value="ECO:0007669"/>
    <property type="project" value="UniProtKB-UniRule"/>
</dbReference>
<keyword evidence="5 12" id="KW-0547">Nucleotide-binding</keyword>
<evidence type="ECO:0000313" key="15">
    <source>
        <dbReference type="EMBL" id="EDV93624.1"/>
    </source>
</evidence>
<evidence type="ECO:0000256" key="4">
    <source>
        <dbReference type="ARBA" id="ARBA00022679"/>
    </source>
</evidence>
<dbReference type="PhylomeDB" id="B4JG57"/>
<dbReference type="STRING" id="7222.B4JG57"/>
<evidence type="ECO:0000256" key="5">
    <source>
        <dbReference type="ARBA" id="ARBA00022741"/>
    </source>
</evidence>
<keyword evidence="7 12" id="KW-0067">ATP-binding</keyword>
<evidence type="ECO:0000256" key="3">
    <source>
        <dbReference type="ARBA" id="ARBA00009225"/>
    </source>
</evidence>
<dbReference type="SMR" id="B4JG57"/>
<dbReference type="KEGG" id="dgr:6564329"/>
<dbReference type="GO" id="GO:0006096">
    <property type="term" value="P:glycolytic process"/>
    <property type="evidence" value="ECO:0007669"/>
    <property type="project" value="UniProtKB-UniPathway"/>
</dbReference>
<comment type="catalytic activity">
    <reaction evidence="9">
        <text>a D-hexose + ATP = a D-hexose 6-phosphate + ADP + H(+)</text>
        <dbReference type="Rhea" id="RHEA:22740"/>
        <dbReference type="ChEBI" id="CHEBI:4194"/>
        <dbReference type="ChEBI" id="CHEBI:15378"/>
        <dbReference type="ChEBI" id="CHEBI:30616"/>
        <dbReference type="ChEBI" id="CHEBI:229467"/>
        <dbReference type="ChEBI" id="CHEBI:456216"/>
        <dbReference type="EC" id="2.7.1.1"/>
    </reaction>
    <physiologicalReaction direction="left-to-right" evidence="9">
        <dbReference type="Rhea" id="RHEA:22741"/>
    </physiologicalReaction>
</comment>
<evidence type="ECO:0000256" key="12">
    <source>
        <dbReference type="RuleBase" id="RU362007"/>
    </source>
</evidence>
<dbReference type="InParanoid" id="B4JG57"/>
<dbReference type="GO" id="GO:0006006">
    <property type="term" value="P:glucose metabolic process"/>
    <property type="evidence" value="ECO:0007669"/>
    <property type="project" value="TreeGrafter"/>
</dbReference>
<dbReference type="GO" id="GO:0005739">
    <property type="term" value="C:mitochondrion"/>
    <property type="evidence" value="ECO:0007669"/>
    <property type="project" value="TreeGrafter"/>
</dbReference>
<dbReference type="GO" id="GO:0001678">
    <property type="term" value="P:intracellular glucose homeostasis"/>
    <property type="evidence" value="ECO:0007669"/>
    <property type="project" value="InterPro"/>
</dbReference>
<dbReference type="PANTHER" id="PTHR19443">
    <property type="entry name" value="HEXOKINASE"/>
    <property type="match status" value="1"/>
</dbReference>
<dbReference type="UniPathway" id="UPA00109">
    <property type="reaction ID" value="UER00180"/>
</dbReference>
<comment type="catalytic activity">
    <reaction evidence="10">
        <text>D-fructose + ATP = D-fructose 6-phosphate + ADP + H(+)</text>
        <dbReference type="Rhea" id="RHEA:16125"/>
        <dbReference type="ChEBI" id="CHEBI:15378"/>
        <dbReference type="ChEBI" id="CHEBI:30616"/>
        <dbReference type="ChEBI" id="CHEBI:37721"/>
        <dbReference type="ChEBI" id="CHEBI:61527"/>
        <dbReference type="ChEBI" id="CHEBI:456216"/>
        <dbReference type="EC" id="2.7.1.1"/>
    </reaction>
    <physiologicalReaction direction="left-to-right" evidence="10">
        <dbReference type="Rhea" id="RHEA:16126"/>
    </physiologicalReaction>
</comment>
<evidence type="ECO:0000256" key="9">
    <source>
        <dbReference type="ARBA" id="ARBA00044613"/>
    </source>
</evidence>
<dbReference type="InterPro" id="IPR022672">
    <property type="entry name" value="Hexokinase_N"/>
</dbReference>
<feature type="domain" description="Hexokinase N-terminal" evidence="13">
    <location>
        <begin position="14"/>
        <end position="207"/>
    </location>
</feature>
<accession>B4JG57</accession>
<evidence type="ECO:0000256" key="7">
    <source>
        <dbReference type="ARBA" id="ARBA00022840"/>
    </source>
</evidence>
<comment type="similarity">
    <text evidence="3 12">Belongs to the hexokinase family.</text>
</comment>
<sequence length="459" mass="51254">MTKYDPELDFPEAYKMCKPFMLTDDNLTSIRNSMTQEVIAGLGRDSHSRSSIPCLLSYVQHLPTGRERGRFLALEMWPTNCRIMLVKFSSEKDIYMSSKCVIVPHTITGSRGTVLFNFLADNIAIFVKEKKVEKENLPMGVAFSFALNKLALDVGILIAWTKGYGCLGALGKDVVQLLRNALSEHSDIAVDLVAIVNISAGSLMGLSWSQTNCRMGLTVGTGTNAAYVEQTDECQLFEGDDDLPLMIINSEWGNFGNNGHLDFIRTEFDKIADSQSSNPGLKYYDKCISTLYLGELVRLIVVRLMKMGVIFKEHNLDYMGIQWKMEMKSLMALDSDPPGVYDQAQLVMDKFRMRHCEQRDLAMLRFITQCVTDRSAKLVAAGVACLLNRMAFAHISIAVDGGIYRLYPRYQLVLNKYTNLLTNPMHKFDFVIAQDSPGVGAAIVAGLARNLNKFSVAYG</sequence>
<dbReference type="FunCoup" id="B4JG57">
    <property type="interactions" value="263"/>
</dbReference>
<evidence type="ECO:0000259" key="13">
    <source>
        <dbReference type="Pfam" id="PF00349"/>
    </source>
</evidence>
<dbReference type="InterPro" id="IPR001312">
    <property type="entry name" value="Hexokinase"/>
</dbReference>
<comment type="catalytic activity">
    <reaction evidence="11">
        <text>D-glucose + ATP = D-glucose 6-phosphate + ADP + H(+)</text>
        <dbReference type="Rhea" id="RHEA:17825"/>
        <dbReference type="ChEBI" id="CHEBI:4167"/>
        <dbReference type="ChEBI" id="CHEBI:15378"/>
        <dbReference type="ChEBI" id="CHEBI:30616"/>
        <dbReference type="ChEBI" id="CHEBI:61548"/>
        <dbReference type="ChEBI" id="CHEBI:456216"/>
        <dbReference type="EC" id="2.7.1.1"/>
    </reaction>
    <physiologicalReaction direction="left-to-right" evidence="11">
        <dbReference type="Rhea" id="RHEA:17826"/>
    </physiologicalReaction>
</comment>
<dbReference type="UniPathway" id="UPA00242"/>
<dbReference type="InterPro" id="IPR043129">
    <property type="entry name" value="ATPase_NBD"/>
</dbReference>
<dbReference type="InterPro" id="IPR022673">
    <property type="entry name" value="Hexokinase_C"/>
</dbReference>
<dbReference type="AlphaFoldDB" id="B4JG57"/>
<dbReference type="PRINTS" id="PR00475">
    <property type="entry name" value="HEXOKINASE"/>
</dbReference>
<dbReference type="Gene3D" id="3.40.367.20">
    <property type="match status" value="1"/>
</dbReference>
<dbReference type="PANTHER" id="PTHR19443:SF16">
    <property type="entry name" value="HEXOKINASE TYPE 1-RELATED"/>
    <property type="match status" value="1"/>
</dbReference>
<dbReference type="EC" id="2.7.1.-" evidence="12"/>
<keyword evidence="6 12" id="KW-0418">Kinase</keyword>
<evidence type="ECO:0000256" key="10">
    <source>
        <dbReference type="ARBA" id="ARBA00047905"/>
    </source>
</evidence>
<proteinExistence type="inferred from homology"/>
<gene>
    <name evidence="15" type="primary">Dgri\GH19418</name>
    <name evidence="15" type="ORF">Dgri_GH19418</name>
</gene>
<dbReference type="Proteomes" id="UP000001070">
    <property type="component" value="Unassembled WGS sequence"/>
</dbReference>
<dbReference type="OMA" id="VYMSSKC"/>
<dbReference type="Pfam" id="PF03727">
    <property type="entry name" value="Hexokinase_2"/>
    <property type="match status" value="1"/>
</dbReference>
<dbReference type="eggNOG" id="KOG1369">
    <property type="taxonomic scope" value="Eukaryota"/>
</dbReference>
<evidence type="ECO:0000256" key="8">
    <source>
        <dbReference type="ARBA" id="ARBA00023152"/>
    </source>
</evidence>
<reference evidence="15 16" key="1">
    <citation type="journal article" date="2007" name="Nature">
        <title>Evolution of genes and genomes on the Drosophila phylogeny.</title>
        <authorList>
            <consortium name="Drosophila 12 Genomes Consortium"/>
            <person name="Clark A.G."/>
            <person name="Eisen M.B."/>
            <person name="Smith D.R."/>
            <person name="Bergman C.M."/>
            <person name="Oliver B."/>
            <person name="Markow T.A."/>
            <person name="Kaufman T.C."/>
            <person name="Kellis M."/>
            <person name="Gelbart W."/>
            <person name="Iyer V.N."/>
            <person name="Pollard D.A."/>
            <person name="Sackton T.B."/>
            <person name="Larracuente A.M."/>
            <person name="Singh N.D."/>
            <person name="Abad J.P."/>
            <person name="Abt D.N."/>
            <person name="Adryan B."/>
            <person name="Aguade M."/>
            <person name="Akashi H."/>
            <person name="Anderson W.W."/>
            <person name="Aquadro C.F."/>
            <person name="Ardell D.H."/>
            <person name="Arguello R."/>
            <person name="Artieri C.G."/>
            <person name="Barbash D.A."/>
            <person name="Barker D."/>
            <person name="Barsanti P."/>
            <person name="Batterham P."/>
            <person name="Batzoglou S."/>
            <person name="Begun D."/>
            <person name="Bhutkar A."/>
            <person name="Blanco E."/>
            <person name="Bosak S.A."/>
            <person name="Bradley R.K."/>
            <person name="Brand A.D."/>
            <person name="Brent M.R."/>
            <person name="Brooks A.N."/>
            <person name="Brown R.H."/>
            <person name="Butlin R.K."/>
            <person name="Caggese C."/>
            <person name="Calvi B.R."/>
            <person name="Bernardo de Carvalho A."/>
            <person name="Caspi A."/>
            <person name="Castrezana S."/>
            <person name="Celniker S.E."/>
            <person name="Chang J.L."/>
            <person name="Chapple C."/>
            <person name="Chatterji S."/>
            <person name="Chinwalla A."/>
            <person name="Civetta A."/>
            <person name="Clifton S.W."/>
            <person name="Comeron J.M."/>
            <person name="Costello J.C."/>
            <person name="Coyne J.A."/>
            <person name="Daub J."/>
            <person name="David R.G."/>
            <person name="Delcher A.L."/>
            <person name="Delehaunty K."/>
            <person name="Do C.B."/>
            <person name="Ebling H."/>
            <person name="Edwards K."/>
            <person name="Eickbush T."/>
            <person name="Evans J.D."/>
            <person name="Filipski A."/>
            <person name="Findeiss S."/>
            <person name="Freyhult E."/>
            <person name="Fulton L."/>
            <person name="Fulton R."/>
            <person name="Garcia A.C."/>
            <person name="Gardiner A."/>
            <person name="Garfield D.A."/>
            <person name="Garvin B.E."/>
            <person name="Gibson G."/>
            <person name="Gilbert D."/>
            <person name="Gnerre S."/>
            <person name="Godfrey J."/>
            <person name="Good R."/>
            <person name="Gotea V."/>
            <person name="Gravely B."/>
            <person name="Greenberg A.J."/>
            <person name="Griffiths-Jones S."/>
            <person name="Gross S."/>
            <person name="Guigo R."/>
            <person name="Gustafson E.A."/>
            <person name="Haerty W."/>
            <person name="Hahn M.W."/>
            <person name="Halligan D.L."/>
            <person name="Halpern A.L."/>
            <person name="Halter G.M."/>
            <person name="Han M.V."/>
            <person name="Heger A."/>
            <person name="Hillier L."/>
            <person name="Hinrichs A.S."/>
            <person name="Holmes I."/>
            <person name="Hoskins R.A."/>
            <person name="Hubisz M.J."/>
            <person name="Hultmark D."/>
            <person name="Huntley M.A."/>
            <person name="Jaffe D.B."/>
            <person name="Jagadeeshan S."/>
            <person name="Jeck W.R."/>
            <person name="Johnson J."/>
            <person name="Jones C.D."/>
            <person name="Jordan W.C."/>
            <person name="Karpen G.H."/>
            <person name="Kataoka E."/>
            <person name="Keightley P.D."/>
            <person name="Kheradpour P."/>
            <person name="Kirkness E.F."/>
            <person name="Koerich L.B."/>
            <person name="Kristiansen K."/>
            <person name="Kudrna D."/>
            <person name="Kulathinal R.J."/>
            <person name="Kumar S."/>
            <person name="Kwok R."/>
            <person name="Lander E."/>
            <person name="Langley C.H."/>
            <person name="Lapoint R."/>
            <person name="Lazzaro B.P."/>
            <person name="Lee S.J."/>
            <person name="Levesque L."/>
            <person name="Li R."/>
            <person name="Lin C.F."/>
            <person name="Lin M.F."/>
            <person name="Lindblad-Toh K."/>
            <person name="Llopart A."/>
            <person name="Long M."/>
            <person name="Low L."/>
            <person name="Lozovsky E."/>
            <person name="Lu J."/>
            <person name="Luo M."/>
            <person name="Machado C.A."/>
            <person name="Makalowski W."/>
            <person name="Marzo M."/>
            <person name="Matsuda M."/>
            <person name="Matzkin L."/>
            <person name="McAllister B."/>
            <person name="McBride C.S."/>
            <person name="McKernan B."/>
            <person name="McKernan K."/>
            <person name="Mendez-Lago M."/>
            <person name="Minx P."/>
            <person name="Mollenhauer M.U."/>
            <person name="Montooth K."/>
            <person name="Mount S.M."/>
            <person name="Mu X."/>
            <person name="Myers E."/>
            <person name="Negre B."/>
            <person name="Newfeld S."/>
            <person name="Nielsen R."/>
            <person name="Noor M.A."/>
            <person name="O'Grady P."/>
            <person name="Pachter L."/>
            <person name="Papaceit M."/>
            <person name="Parisi M.J."/>
            <person name="Parisi M."/>
            <person name="Parts L."/>
            <person name="Pedersen J.S."/>
            <person name="Pesole G."/>
            <person name="Phillippy A.M."/>
            <person name="Ponting C.P."/>
            <person name="Pop M."/>
            <person name="Porcelli D."/>
            <person name="Powell J.R."/>
            <person name="Prohaska S."/>
            <person name="Pruitt K."/>
            <person name="Puig M."/>
            <person name="Quesneville H."/>
            <person name="Ram K.R."/>
            <person name="Rand D."/>
            <person name="Rasmussen M.D."/>
            <person name="Reed L.K."/>
            <person name="Reenan R."/>
            <person name="Reily A."/>
            <person name="Remington K.A."/>
            <person name="Rieger T.T."/>
            <person name="Ritchie M.G."/>
            <person name="Robin C."/>
            <person name="Rogers Y.H."/>
            <person name="Rohde C."/>
            <person name="Rozas J."/>
            <person name="Rubenfield M.J."/>
            <person name="Ruiz A."/>
            <person name="Russo S."/>
            <person name="Salzberg S.L."/>
            <person name="Sanchez-Gracia A."/>
            <person name="Saranga D.J."/>
            <person name="Sato H."/>
            <person name="Schaeffer S.W."/>
            <person name="Schatz M.C."/>
            <person name="Schlenke T."/>
            <person name="Schwartz R."/>
            <person name="Segarra C."/>
            <person name="Singh R.S."/>
            <person name="Sirot L."/>
            <person name="Sirota M."/>
            <person name="Sisneros N.B."/>
            <person name="Smith C.D."/>
            <person name="Smith T.F."/>
            <person name="Spieth J."/>
            <person name="Stage D.E."/>
            <person name="Stark A."/>
            <person name="Stephan W."/>
            <person name="Strausberg R.L."/>
            <person name="Strempel S."/>
            <person name="Sturgill D."/>
            <person name="Sutton G."/>
            <person name="Sutton G.G."/>
            <person name="Tao W."/>
            <person name="Teichmann S."/>
            <person name="Tobari Y.N."/>
            <person name="Tomimura Y."/>
            <person name="Tsolas J.M."/>
            <person name="Valente V.L."/>
            <person name="Venter E."/>
            <person name="Venter J.C."/>
            <person name="Vicario S."/>
            <person name="Vieira F.G."/>
            <person name="Vilella A.J."/>
            <person name="Villasante A."/>
            <person name="Walenz B."/>
            <person name="Wang J."/>
            <person name="Wasserman M."/>
            <person name="Watts T."/>
            <person name="Wilson D."/>
            <person name="Wilson R.K."/>
            <person name="Wing R.A."/>
            <person name="Wolfner M.F."/>
            <person name="Wong A."/>
            <person name="Wong G.K."/>
            <person name="Wu C.I."/>
            <person name="Wu G."/>
            <person name="Yamamoto D."/>
            <person name="Yang H.P."/>
            <person name="Yang S.P."/>
            <person name="Yorke J.A."/>
            <person name="Yoshida K."/>
            <person name="Zdobnov E."/>
            <person name="Zhang P."/>
            <person name="Zhang Y."/>
            <person name="Zimin A.V."/>
            <person name="Baldwin J."/>
            <person name="Abdouelleil A."/>
            <person name="Abdulkadir J."/>
            <person name="Abebe A."/>
            <person name="Abera B."/>
            <person name="Abreu J."/>
            <person name="Acer S.C."/>
            <person name="Aftuck L."/>
            <person name="Alexander A."/>
            <person name="An P."/>
            <person name="Anderson E."/>
            <person name="Anderson S."/>
            <person name="Arachi H."/>
            <person name="Azer M."/>
            <person name="Bachantsang P."/>
            <person name="Barry A."/>
            <person name="Bayul T."/>
            <person name="Berlin A."/>
            <person name="Bessette D."/>
            <person name="Bloom T."/>
            <person name="Blye J."/>
            <person name="Boguslavskiy L."/>
            <person name="Bonnet C."/>
            <person name="Boukhgalter B."/>
            <person name="Bourzgui I."/>
            <person name="Brown A."/>
            <person name="Cahill P."/>
            <person name="Channer S."/>
            <person name="Cheshatsang Y."/>
            <person name="Chuda L."/>
            <person name="Citroen M."/>
            <person name="Collymore A."/>
            <person name="Cooke P."/>
            <person name="Costello M."/>
            <person name="D'Aco K."/>
            <person name="Daza R."/>
            <person name="De Haan G."/>
            <person name="DeGray S."/>
            <person name="DeMaso C."/>
            <person name="Dhargay N."/>
            <person name="Dooley K."/>
            <person name="Dooley E."/>
            <person name="Doricent M."/>
            <person name="Dorje P."/>
            <person name="Dorjee K."/>
            <person name="Dupes A."/>
            <person name="Elong R."/>
            <person name="Falk J."/>
            <person name="Farina A."/>
            <person name="Faro S."/>
            <person name="Ferguson D."/>
            <person name="Fisher S."/>
            <person name="Foley C.D."/>
            <person name="Franke A."/>
            <person name="Friedrich D."/>
            <person name="Gadbois L."/>
            <person name="Gearin G."/>
            <person name="Gearin C.R."/>
            <person name="Giannoukos G."/>
            <person name="Goode T."/>
            <person name="Graham J."/>
            <person name="Grandbois E."/>
            <person name="Grewal S."/>
            <person name="Gyaltsen K."/>
            <person name="Hafez N."/>
            <person name="Hagos B."/>
            <person name="Hall J."/>
            <person name="Henson C."/>
            <person name="Hollinger A."/>
            <person name="Honan T."/>
            <person name="Huard M.D."/>
            <person name="Hughes L."/>
            <person name="Hurhula B."/>
            <person name="Husby M.E."/>
            <person name="Kamat A."/>
            <person name="Kanga B."/>
            <person name="Kashin S."/>
            <person name="Khazanovich D."/>
            <person name="Kisner P."/>
            <person name="Lance K."/>
            <person name="Lara M."/>
            <person name="Lee W."/>
            <person name="Lennon N."/>
            <person name="Letendre F."/>
            <person name="LeVine R."/>
            <person name="Lipovsky A."/>
            <person name="Liu X."/>
            <person name="Liu J."/>
            <person name="Liu S."/>
            <person name="Lokyitsang T."/>
            <person name="Lokyitsang Y."/>
            <person name="Lubonja R."/>
            <person name="Lui A."/>
            <person name="MacDonald P."/>
            <person name="Magnisalis V."/>
            <person name="Maru K."/>
            <person name="Matthews C."/>
            <person name="McCusker W."/>
            <person name="McDonough S."/>
            <person name="Mehta T."/>
            <person name="Meldrim J."/>
            <person name="Meneus L."/>
            <person name="Mihai O."/>
            <person name="Mihalev A."/>
            <person name="Mihova T."/>
            <person name="Mittelman R."/>
            <person name="Mlenga V."/>
            <person name="Montmayeur A."/>
            <person name="Mulrain L."/>
            <person name="Navidi A."/>
            <person name="Naylor J."/>
            <person name="Negash T."/>
            <person name="Nguyen T."/>
            <person name="Nguyen N."/>
            <person name="Nicol R."/>
            <person name="Norbu C."/>
            <person name="Norbu N."/>
            <person name="Novod N."/>
            <person name="O'Neill B."/>
            <person name="Osman S."/>
            <person name="Markiewicz E."/>
            <person name="Oyono O.L."/>
            <person name="Patti C."/>
            <person name="Phunkhang P."/>
            <person name="Pierre F."/>
            <person name="Priest M."/>
            <person name="Raghuraman S."/>
            <person name="Rege F."/>
            <person name="Reyes R."/>
            <person name="Rise C."/>
            <person name="Rogov P."/>
            <person name="Ross K."/>
            <person name="Ryan E."/>
            <person name="Settipalli S."/>
            <person name="Shea T."/>
            <person name="Sherpa N."/>
            <person name="Shi L."/>
            <person name="Shih D."/>
            <person name="Sparrow T."/>
            <person name="Spaulding J."/>
            <person name="Stalker J."/>
            <person name="Stange-Thomann N."/>
            <person name="Stavropoulos S."/>
            <person name="Stone C."/>
            <person name="Strader C."/>
            <person name="Tesfaye S."/>
            <person name="Thomson T."/>
            <person name="Thoulutsang Y."/>
            <person name="Thoulutsang D."/>
            <person name="Topham K."/>
            <person name="Topping I."/>
            <person name="Tsamla T."/>
            <person name="Vassiliev H."/>
            <person name="Vo A."/>
            <person name="Wangchuk T."/>
            <person name="Wangdi T."/>
            <person name="Weiand M."/>
            <person name="Wilkinson J."/>
            <person name="Wilson A."/>
            <person name="Yadav S."/>
            <person name="Young G."/>
            <person name="Yu Q."/>
            <person name="Zembek L."/>
            <person name="Zhong D."/>
            <person name="Zimmer A."/>
            <person name="Zwirko Z."/>
            <person name="Jaffe D.B."/>
            <person name="Alvarez P."/>
            <person name="Brockman W."/>
            <person name="Butler J."/>
            <person name="Chin C."/>
            <person name="Gnerre S."/>
            <person name="Grabherr M."/>
            <person name="Kleber M."/>
            <person name="Mauceli E."/>
            <person name="MacCallum I."/>
        </authorList>
    </citation>
    <scope>NUCLEOTIDE SEQUENCE [LARGE SCALE GENOMIC DNA]</scope>
    <source>
        <strain evidence="16">Tucson 15287-2541.00</strain>
    </source>
</reference>
<keyword evidence="4 12" id="KW-0808">Transferase</keyword>
<name>B4JG57_DROGR</name>
<evidence type="ECO:0000259" key="14">
    <source>
        <dbReference type="Pfam" id="PF03727"/>
    </source>
</evidence>
<evidence type="ECO:0000256" key="2">
    <source>
        <dbReference type="ARBA" id="ARBA00005028"/>
    </source>
</evidence>
<organism evidence="16">
    <name type="scientific">Drosophila grimshawi</name>
    <name type="common">Hawaiian fruit fly</name>
    <name type="synonym">Idiomyia grimshawi</name>
    <dbReference type="NCBI Taxonomy" id="7222"/>
    <lineage>
        <taxon>Eukaryota</taxon>
        <taxon>Metazoa</taxon>
        <taxon>Ecdysozoa</taxon>
        <taxon>Arthropoda</taxon>
        <taxon>Hexapoda</taxon>
        <taxon>Insecta</taxon>
        <taxon>Pterygota</taxon>
        <taxon>Neoptera</taxon>
        <taxon>Endopterygota</taxon>
        <taxon>Diptera</taxon>
        <taxon>Brachycera</taxon>
        <taxon>Muscomorpha</taxon>
        <taxon>Ephydroidea</taxon>
        <taxon>Drosophilidae</taxon>
        <taxon>Drosophila</taxon>
        <taxon>Hawaiian Drosophila</taxon>
    </lineage>
</organism>
<protein>
    <recommendedName>
        <fullName evidence="12">Phosphotransferase</fullName>
        <ecNumber evidence="12">2.7.1.-</ecNumber>
    </recommendedName>
</protein>
<dbReference type="GO" id="GO:0004340">
    <property type="term" value="F:glucokinase activity"/>
    <property type="evidence" value="ECO:0007669"/>
    <property type="project" value="TreeGrafter"/>
</dbReference>
<comment type="pathway">
    <text evidence="2">Carbohydrate metabolism; hexose metabolism.</text>
</comment>
<evidence type="ECO:0000256" key="11">
    <source>
        <dbReference type="ARBA" id="ARBA00048160"/>
    </source>
</evidence>
<dbReference type="GO" id="GO:0005536">
    <property type="term" value="F:D-glucose binding"/>
    <property type="evidence" value="ECO:0007669"/>
    <property type="project" value="InterPro"/>
</dbReference>
<keyword evidence="8 12" id="KW-0324">Glycolysis</keyword>
<keyword evidence="16" id="KW-1185">Reference proteome</keyword>
<dbReference type="GO" id="GO:0005829">
    <property type="term" value="C:cytosol"/>
    <property type="evidence" value="ECO:0007669"/>
    <property type="project" value="TreeGrafter"/>
</dbReference>
<dbReference type="GO" id="GO:0008865">
    <property type="term" value="F:fructokinase activity"/>
    <property type="evidence" value="ECO:0007669"/>
    <property type="project" value="TreeGrafter"/>
</dbReference>
<dbReference type="PROSITE" id="PS51748">
    <property type="entry name" value="HEXOKINASE_2"/>
    <property type="match status" value="1"/>
</dbReference>
<evidence type="ECO:0000313" key="16">
    <source>
        <dbReference type="Proteomes" id="UP000001070"/>
    </source>
</evidence>
<evidence type="ECO:0000256" key="1">
    <source>
        <dbReference type="ARBA" id="ARBA00004888"/>
    </source>
</evidence>
<dbReference type="Pfam" id="PF00349">
    <property type="entry name" value="Hexokinase_1"/>
    <property type="match status" value="1"/>
</dbReference>
<dbReference type="HOGENOM" id="CLU_014393_5_3_1"/>
<dbReference type="SUPFAM" id="SSF53067">
    <property type="entry name" value="Actin-like ATPase domain"/>
    <property type="match status" value="2"/>
</dbReference>